<protein>
    <submittedName>
        <fullName evidence="1">Uncharacterized protein</fullName>
    </submittedName>
</protein>
<dbReference type="HOGENOM" id="CLU_1136138_0_0_6"/>
<comment type="caution">
    <text evidence="1">The sequence shown here is derived from an EMBL/GenBank/DDBJ whole genome shotgun (WGS) entry which is preliminary data.</text>
</comment>
<dbReference type="PATRIC" id="fig|1217690.3.peg.222"/>
<dbReference type="AlphaFoldDB" id="R8Y8G7"/>
<proteinExistence type="predicted"/>
<dbReference type="RefSeq" id="WP_016137227.1">
    <property type="nucleotide sequence ID" value="NZ_KB976985.1"/>
</dbReference>
<dbReference type="Proteomes" id="UP000014041">
    <property type="component" value="Unassembled WGS sequence"/>
</dbReference>
<organism evidence="1 2">
    <name type="scientific">Acinetobacter calcoaceticus ANC 3811</name>
    <dbReference type="NCBI Taxonomy" id="1217690"/>
    <lineage>
        <taxon>Bacteria</taxon>
        <taxon>Pseudomonadati</taxon>
        <taxon>Pseudomonadota</taxon>
        <taxon>Gammaproteobacteria</taxon>
        <taxon>Moraxellales</taxon>
        <taxon>Moraxellaceae</taxon>
        <taxon>Acinetobacter</taxon>
        <taxon>Acinetobacter calcoaceticus/baumannii complex</taxon>
    </lineage>
</organism>
<sequence>MSNFSIDESVQLIKNSYTQELFKEVHSSYVIGNYRSAVVMLWSVVVTDLLLKLKDLDSIYNDEIAKKILKKIEKQLDVNKTSSTWEYELVEDFFKEFNFFGAPELEQFRHLQKMRHVCAHPVINEENLLYKPTKAKVYSLIEISMQSVFLRDALISSKAIDHVLKELNRIRSIINGKKERQLYFKNKLLPLMSDNVLKKFIEKLWIFVFVKTDDILQLNLDINLHILSFLAAEKKSNIYRFFKK</sequence>
<accession>R8Y8G7</accession>
<name>R8Y8G7_ACICA</name>
<evidence type="ECO:0000313" key="2">
    <source>
        <dbReference type="Proteomes" id="UP000014041"/>
    </source>
</evidence>
<evidence type="ECO:0000313" key="1">
    <source>
        <dbReference type="EMBL" id="EOQ65386.1"/>
    </source>
</evidence>
<gene>
    <name evidence="1" type="ORF">F935_00230</name>
</gene>
<reference evidence="1 2" key="1">
    <citation type="submission" date="2013-02" db="EMBL/GenBank/DDBJ databases">
        <title>The Genome Sequence of Acinetobacter sp. ANC 3811.</title>
        <authorList>
            <consortium name="The Broad Institute Genome Sequencing Platform"/>
            <consortium name="The Broad Institute Genome Sequencing Center for Infectious Disease"/>
            <person name="Cerqueira G."/>
            <person name="Feldgarden M."/>
            <person name="Courvalin P."/>
            <person name="Perichon B."/>
            <person name="Grillot-Courvalin C."/>
            <person name="Clermont D."/>
            <person name="Rocha E."/>
            <person name="Yoon E.-J."/>
            <person name="Nemec A."/>
            <person name="Walker B."/>
            <person name="Young S.K."/>
            <person name="Zeng Q."/>
            <person name="Gargeya S."/>
            <person name="Fitzgerald M."/>
            <person name="Haas B."/>
            <person name="Abouelleil A."/>
            <person name="Alvarado L."/>
            <person name="Arachchi H.M."/>
            <person name="Berlin A.M."/>
            <person name="Chapman S.B."/>
            <person name="Dewar J."/>
            <person name="Goldberg J."/>
            <person name="Griggs A."/>
            <person name="Gujja S."/>
            <person name="Hansen M."/>
            <person name="Howarth C."/>
            <person name="Imamovic A."/>
            <person name="Larimer J."/>
            <person name="McCowan C."/>
            <person name="Murphy C."/>
            <person name="Neiman D."/>
            <person name="Pearson M."/>
            <person name="Priest M."/>
            <person name="Roberts A."/>
            <person name="Saif S."/>
            <person name="Shea T."/>
            <person name="Sisk P."/>
            <person name="Sykes S."/>
            <person name="Wortman J."/>
            <person name="Nusbaum C."/>
            <person name="Birren B."/>
        </authorList>
    </citation>
    <scope>NUCLEOTIDE SEQUENCE [LARGE SCALE GENOMIC DNA]</scope>
    <source>
        <strain evidence="1 2">ANC 3811</strain>
    </source>
</reference>
<dbReference type="EMBL" id="APQJ01000004">
    <property type="protein sequence ID" value="EOQ65386.1"/>
    <property type="molecule type" value="Genomic_DNA"/>
</dbReference>